<evidence type="ECO:0000313" key="1">
    <source>
        <dbReference type="EMBL" id="KAK4765199.1"/>
    </source>
</evidence>
<proteinExistence type="predicted"/>
<sequence>MGSKHLTAKQLALLTFRGQEAVGPANNSSANHKRQNNGEILEDMKSLEDQKVENDAVVALTLRKGTVLECGSVCFIFLSVALSVS</sequence>
<evidence type="ECO:0000313" key="2">
    <source>
        <dbReference type="Proteomes" id="UP001346149"/>
    </source>
</evidence>
<gene>
    <name evidence="1" type="ORF">SAY86_026289</name>
</gene>
<dbReference type="AlphaFoldDB" id="A0AAN7QEM1"/>
<name>A0AAN7QEM1_TRANT</name>
<comment type="caution">
    <text evidence="1">The sequence shown here is derived from an EMBL/GenBank/DDBJ whole genome shotgun (WGS) entry which is preliminary data.</text>
</comment>
<reference evidence="1 2" key="1">
    <citation type="journal article" date="2023" name="Hortic Res">
        <title>Pangenome of water caltrop reveals structural variations and asymmetric subgenome divergence after allopolyploidization.</title>
        <authorList>
            <person name="Zhang X."/>
            <person name="Chen Y."/>
            <person name="Wang L."/>
            <person name="Yuan Y."/>
            <person name="Fang M."/>
            <person name="Shi L."/>
            <person name="Lu R."/>
            <person name="Comes H.P."/>
            <person name="Ma Y."/>
            <person name="Chen Y."/>
            <person name="Huang G."/>
            <person name="Zhou Y."/>
            <person name="Zheng Z."/>
            <person name="Qiu Y."/>
        </authorList>
    </citation>
    <scope>NUCLEOTIDE SEQUENCE [LARGE SCALE GENOMIC DNA]</scope>
    <source>
        <strain evidence="1">F231</strain>
    </source>
</reference>
<accession>A0AAN7QEM1</accession>
<organism evidence="1 2">
    <name type="scientific">Trapa natans</name>
    <name type="common">Water chestnut</name>
    <dbReference type="NCBI Taxonomy" id="22666"/>
    <lineage>
        <taxon>Eukaryota</taxon>
        <taxon>Viridiplantae</taxon>
        <taxon>Streptophyta</taxon>
        <taxon>Embryophyta</taxon>
        <taxon>Tracheophyta</taxon>
        <taxon>Spermatophyta</taxon>
        <taxon>Magnoliopsida</taxon>
        <taxon>eudicotyledons</taxon>
        <taxon>Gunneridae</taxon>
        <taxon>Pentapetalae</taxon>
        <taxon>rosids</taxon>
        <taxon>malvids</taxon>
        <taxon>Myrtales</taxon>
        <taxon>Lythraceae</taxon>
        <taxon>Trapa</taxon>
    </lineage>
</organism>
<protein>
    <submittedName>
        <fullName evidence="1">Uncharacterized protein</fullName>
    </submittedName>
</protein>
<dbReference type="EMBL" id="JAXQNO010000023">
    <property type="protein sequence ID" value="KAK4765199.1"/>
    <property type="molecule type" value="Genomic_DNA"/>
</dbReference>
<dbReference type="Proteomes" id="UP001346149">
    <property type="component" value="Unassembled WGS sequence"/>
</dbReference>
<keyword evidence="2" id="KW-1185">Reference proteome</keyword>